<dbReference type="SUPFAM" id="SSF58113">
    <property type="entry name" value="Apolipoprotein A-I"/>
    <property type="match status" value="1"/>
</dbReference>
<dbReference type="OrthoDB" id="978939at2"/>
<evidence type="ECO:0000313" key="2">
    <source>
        <dbReference type="EMBL" id="PWJ42725.1"/>
    </source>
</evidence>
<reference evidence="2 3" key="1">
    <citation type="submission" date="2018-03" db="EMBL/GenBank/DDBJ databases">
        <title>Genomic Encyclopedia of Archaeal and Bacterial Type Strains, Phase II (KMG-II): from individual species to whole genera.</title>
        <authorList>
            <person name="Goeker M."/>
        </authorList>
    </citation>
    <scope>NUCLEOTIDE SEQUENCE [LARGE SCALE GENOMIC DNA]</scope>
    <source>
        <strain evidence="2 3">DSM 28229</strain>
    </source>
</reference>
<keyword evidence="1" id="KW-0175">Coiled coil</keyword>
<name>A0A315ZAX1_SEDFL</name>
<comment type="caution">
    <text evidence="2">The sequence shown here is derived from an EMBL/GenBank/DDBJ whole genome shotgun (WGS) entry which is preliminary data.</text>
</comment>
<dbReference type="EMBL" id="QGDO01000002">
    <property type="protein sequence ID" value="PWJ42725.1"/>
    <property type="molecule type" value="Genomic_DNA"/>
</dbReference>
<keyword evidence="3" id="KW-1185">Reference proteome</keyword>
<evidence type="ECO:0000256" key="1">
    <source>
        <dbReference type="SAM" id="Coils"/>
    </source>
</evidence>
<organism evidence="2 3">
    <name type="scientific">Sediminitomix flava</name>
    <dbReference type="NCBI Taxonomy" id="379075"/>
    <lineage>
        <taxon>Bacteria</taxon>
        <taxon>Pseudomonadati</taxon>
        <taxon>Bacteroidota</taxon>
        <taxon>Cytophagia</taxon>
        <taxon>Cytophagales</taxon>
        <taxon>Flammeovirgaceae</taxon>
        <taxon>Sediminitomix</taxon>
    </lineage>
</organism>
<evidence type="ECO:0000313" key="3">
    <source>
        <dbReference type="Proteomes" id="UP000245535"/>
    </source>
</evidence>
<accession>A0A315ZAX1</accession>
<protein>
    <submittedName>
        <fullName evidence="2">Putative membrane protein</fullName>
    </submittedName>
</protein>
<dbReference type="RefSeq" id="WP_109616854.1">
    <property type="nucleotide sequence ID" value="NZ_QGDO01000002.1"/>
</dbReference>
<dbReference type="Pfam" id="PF06897">
    <property type="entry name" value="DUF1269"/>
    <property type="match status" value="1"/>
</dbReference>
<gene>
    <name evidence="2" type="ORF">BC781_102270</name>
</gene>
<dbReference type="InterPro" id="IPR009200">
    <property type="entry name" value="DUF1269_membrane"/>
</dbReference>
<dbReference type="Proteomes" id="UP000245535">
    <property type="component" value="Unassembled WGS sequence"/>
</dbReference>
<feature type="coiled-coil region" evidence="1">
    <location>
        <begin position="152"/>
        <end position="252"/>
    </location>
</feature>
<proteinExistence type="predicted"/>
<dbReference type="AlphaFoldDB" id="A0A315ZAX1"/>
<sequence length="264" mass="29214">MNKMIVAVFDTEEKAFKGLTALKELHKSGDISLYSASVVHKNQEGKAELKEEGEKGPLGSAVGMLTGAFIGILGGPVGMAFGASAGLLGGALYDIDQSGVDTGFMEEVAGILSNGKTAIIAEVEEGWKVPVDTRLEELDAVIFRRHRSEVIDDQLRRESEALNAEIDELKEEWNESTDEMKADIEKHLENSKKKLETMKFTIQKKLENTQEESSAKIIEIENQIQAASDRKKKKLEKRKVELEKKYNDQVVKLKEALNFTDSAA</sequence>